<organism evidence="19 20">
    <name type="scientific">Cladonia borealis</name>
    <dbReference type="NCBI Taxonomy" id="184061"/>
    <lineage>
        <taxon>Eukaryota</taxon>
        <taxon>Fungi</taxon>
        <taxon>Dikarya</taxon>
        <taxon>Ascomycota</taxon>
        <taxon>Pezizomycotina</taxon>
        <taxon>Lecanoromycetes</taxon>
        <taxon>OSLEUM clade</taxon>
        <taxon>Lecanoromycetidae</taxon>
        <taxon>Lecanorales</taxon>
        <taxon>Lecanorineae</taxon>
        <taxon>Cladoniaceae</taxon>
        <taxon>Cladonia</taxon>
    </lineage>
</organism>
<evidence type="ECO:0000256" key="8">
    <source>
        <dbReference type="ARBA" id="ARBA00022723"/>
    </source>
</evidence>
<evidence type="ECO:0000256" key="17">
    <source>
        <dbReference type="SAM" id="SignalP"/>
    </source>
</evidence>
<dbReference type="Pfam" id="PF05730">
    <property type="entry name" value="CFEM"/>
    <property type="match status" value="1"/>
</dbReference>
<keyword evidence="10 15" id="KW-0408">Iron</keyword>
<protein>
    <recommendedName>
        <fullName evidence="18">CFEM domain-containing protein</fullName>
    </recommendedName>
</protein>
<evidence type="ECO:0000313" key="20">
    <source>
        <dbReference type="Proteomes" id="UP001166286"/>
    </source>
</evidence>
<evidence type="ECO:0000256" key="7">
    <source>
        <dbReference type="ARBA" id="ARBA00022622"/>
    </source>
</evidence>
<dbReference type="PANTHER" id="PTHR37928">
    <property type="entry name" value="CFEM DOMAIN PROTEIN (AFU_ORTHOLOGUE AFUA_6G14090)"/>
    <property type="match status" value="1"/>
</dbReference>
<dbReference type="EMBL" id="JAFEKC020000002">
    <property type="protein sequence ID" value="KAK0516450.1"/>
    <property type="molecule type" value="Genomic_DNA"/>
</dbReference>
<dbReference type="GO" id="GO:0005576">
    <property type="term" value="C:extracellular region"/>
    <property type="evidence" value="ECO:0007669"/>
    <property type="project" value="UniProtKB-SubCell"/>
</dbReference>
<keyword evidence="20" id="KW-1185">Reference proteome</keyword>
<dbReference type="PROSITE" id="PS52012">
    <property type="entry name" value="CFEM"/>
    <property type="match status" value="1"/>
</dbReference>
<feature type="chain" id="PRO_5041207694" description="CFEM domain-containing protein" evidence="17">
    <location>
        <begin position="21"/>
        <end position="202"/>
    </location>
</feature>
<keyword evidence="13" id="KW-0325">Glycoprotein</keyword>
<feature type="region of interest" description="Disordered" evidence="16">
    <location>
        <begin position="146"/>
        <end position="170"/>
    </location>
</feature>
<dbReference type="PANTHER" id="PTHR37928:SF2">
    <property type="entry name" value="GPI ANCHORED CFEM DOMAIN PROTEIN (AFU_ORTHOLOGUE AFUA_6G10580)"/>
    <property type="match status" value="1"/>
</dbReference>
<comment type="subcellular location">
    <subcellularLocation>
        <location evidence="1">Cell membrane</location>
        <topology evidence="1">Lipid-anchor</topology>
        <topology evidence="1">GPI-anchor</topology>
    </subcellularLocation>
    <subcellularLocation>
        <location evidence="2">Secreted</location>
    </subcellularLocation>
</comment>
<dbReference type="AlphaFoldDB" id="A0AA39V9T1"/>
<evidence type="ECO:0000256" key="10">
    <source>
        <dbReference type="ARBA" id="ARBA00023004"/>
    </source>
</evidence>
<feature type="signal peptide" evidence="17">
    <location>
        <begin position="1"/>
        <end position="20"/>
    </location>
</feature>
<keyword evidence="5" id="KW-0964">Secreted</keyword>
<feature type="compositionally biased region" description="Low complexity" evidence="16">
    <location>
        <begin position="146"/>
        <end position="165"/>
    </location>
</feature>
<proteinExistence type="inferred from homology"/>
<comment type="caution">
    <text evidence="15">Lacks conserved residue(s) required for the propagation of feature annotation.</text>
</comment>
<keyword evidence="8 15" id="KW-0479">Metal-binding</keyword>
<keyword evidence="6 15" id="KW-0349">Heme</keyword>
<dbReference type="Proteomes" id="UP001166286">
    <property type="component" value="Unassembled WGS sequence"/>
</dbReference>
<dbReference type="GO" id="GO:0098552">
    <property type="term" value="C:side of membrane"/>
    <property type="evidence" value="ECO:0007669"/>
    <property type="project" value="UniProtKB-KW"/>
</dbReference>
<keyword evidence="11" id="KW-0472">Membrane</keyword>
<dbReference type="InterPro" id="IPR051735">
    <property type="entry name" value="CFEM_domain"/>
</dbReference>
<feature type="binding site" description="axial binding residue" evidence="15">
    <location>
        <position position="47"/>
    </location>
    <ligand>
        <name>heme</name>
        <dbReference type="ChEBI" id="CHEBI:30413"/>
    </ligand>
    <ligandPart>
        <name>Fe</name>
        <dbReference type="ChEBI" id="CHEBI:18248"/>
    </ligandPart>
</feature>
<keyword evidence="4" id="KW-1003">Cell membrane</keyword>
<evidence type="ECO:0000256" key="4">
    <source>
        <dbReference type="ARBA" id="ARBA00022475"/>
    </source>
</evidence>
<evidence type="ECO:0000256" key="3">
    <source>
        <dbReference type="ARBA" id="ARBA00010031"/>
    </source>
</evidence>
<evidence type="ECO:0000256" key="1">
    <source>
        <dbReference type="ARBA" id="ARBA00004609"/>
    </source>
</evidence>
<dbReference type="GO" id="GO:0046872">
    <property type="term" value="F:metal ion binding"/>
    <property type="evidence" value="ECO:0007669"/>
    <property type="project" value="UniProtKB-UniRule"/>
</dbReference>
<keyword evidence="12 15" id="KW-1015">Disulfide bond</keyword>
<dbReference type="InterPro" id="IPR008427">
    <property type="entry name" value="Extracellular_membr_CFEM_dom"/>
</dbReference>
<evidence type="ECO:0000256" key="13">
    <source>
        <dbReference type="ARBA" id="ARBA00023180"/>
    </source>
</evidence>
<accession>A0AA39V9T1</accession>
<evidence type="ECO:0000259" key="18">
    <source>
        <dbReference type="PROSITE" id="PS52012"/>
    </source>
</evidence>
<keyword evidence="14" id="KW-0449">Lipoprotein</keyword>
<evidence type="ECO:0000256" key="2">
    <source>
        <dbReference type="ARBA" id="ARBA00004613"/>
    </source>
</evidence>
<evidence type="ECO:0000256" key="15">
    <source>
        <dbReference type="PROSITE-ProRule" id="PRU01356"/>
    </source>
</evidence>
<reference evidence="19" key="1">
    <citation type="submission" date="2023-03" db="EMBL/GenBank/DDBJ databases">
        <title>Complete genome of Cladonia borealis.</title>
        <authorList>
            <person name="Park H."/>
        </authorList>
    </citation>
    <scope>NUCLEOTIDE SEQUENCE</scope>
    <source>
        <strain evidence="19">ANT050790</strain>
    </source>
</reference>
<comment type="similarity">
    <text evidence="3">Belongs to the RBT5 family.</text>
</comment>
<evidence type="ECO:0000256" key="16">
    <source>
        <dbReference type="SAM" id="MobiDB-lite"/>
    </source>
</evidence>
<evidence type="ECO:0000256" key="6">
    <source>
        <dbReference type="ARBA" id="ARBA00022617"/>
    </source>
</evidence>
<feature type="disulfide bond" evidence="15">
    <location>
        <begin position="29"/>
        <end position="69"/>
    </location>
</feature>
<keyword evidence="7" id="KW-0336">GPI-anchor</keyword>
<dbReference type="GO" id="GO:0005886">
    <property type="term" value="C:plasma membrane"/>
    <property type="evidence" value="ECO:0007669"/>
    <property type="project" value="UniProtKB-SubCell"/>
</dbReference>
<evidence type="ECO:0000313" key="19">
    <source>
        <dbReference type="EMBL" id="KAK0516450.1"/>
    </source>
</evidence>
<feature type="domain" description="CFEM" evidence="18">
    <location>
        <begin position="1"/>
        <end position="112"/>
    </location>
</feature>
<name>A0AA39V9T1_9LECA</name>
<sequence length="202" mass="20506">MQHHFHILISFATIILQIKAQDLSGLPTCAQASAISSFTSTGCQITDLTCICDDSTFIESLAPAIEKDCSPADIQEVSTFAMQLCDSVSVTLSLAGIISTAQPTVIPATTSTSVGDAAFITNGATASNSSGGLASLTNVAAISSPVTPASSVRSPSTSSPTKPSAGNATTTFSGSGSAALDWRLVNIKLSLCVVSVMWLSGL</sequence>
<evidence type="ECO:0000256" key="9">
    <source>
        <dbReference type="ARBA" id="ARBA00022729"/>
    </source>
</evidence>
<comment type="caution">
    <text evidence="19">The sequence shown here is derived from an EMBL/GenBank/DDBJ whole genome shotgun (WGS) entry which is preliminary data.</text>
</comment>
<evidence type="ECO:0000256" key="14">
    <source>
        <dbReference type="ARBA" id="ARBA00023288"/>
    </source>
</evidence>
<gene>
    <name evidence="19" type="ORF">JMJ35_001053</name>
</gene>
<evidence type="ECO:0000256" key="11">
    <source>
        <dbReference type="ARBA" id="ARBA00023136"/>
    </source>
</evidence>
<feature type="disulfide bond" evidence="15">
    <location>
        <begin position="52"/>
        <end position="85"/>
    </location>
</feature>
<feature type="disulfide bond" evidence="15">
    <location>
        <begin position="43"/>
        <end position="50"/>
    </location>
</feature>
<keyword evidence="9 17" id="KW-0732">Signal</keyword>
<evidence type="ECO:0000256" key="5">
    <source>
        <dbReference type="ARBA" id="ARBA00022525"/>
    </source>
</evidence>
<evidence type="ECO:0000256" key="12">
    <source>
        <dbReference type="ARBA" id="ARBA00023157"/>
    </source>
</evidence>